<protein>
    <submittedName>
        <fullName evidence="6">GNAT domain-domain-containing protein</fullName>
    </submittedName>
</protein>
<comment type="similarity">
    <text evidence="1">Belongs to the acetyltransferase family. GNAT subfamily.</text>
</comment>
<evidence type="ECO:0000313" key="6">
    <source>
        <dbReference type="EMBL" id="ORZ15154.1"/>
    </source>
</evidence>
<feature type="domain" description="N-acetyltransferase" evidence="5">
    <location>
        <begin position="15"/>
        <end position="164"/>
    </location>
</feature>
<comment type="caution">
    <text evidence="6">The sequence shown here is derived from an EMBL/GenBank/DDBJ whole genome shotgun (WGS) entry which is preliminary data.</text>
</comment>
<dbReference type="InterPro" id="IPR039135">
    <property type="entry name" value="NAT9-like"/>
</dbReference>
<dbReference type="PANTHER" id="PTHR13256">
    <property type="entry name" value="N-ACETYLTRANSFERASE 9"/>
    <property type="match status" value="1"/>
</dbReference>
<keyword evidence="2" id="KW-0808">Transferase</keyword>
<dbReference type="Gene3D" id="3.40.630.30">
    <property type="match status" value="1"/>
</dbReference>
<evidence type="ECO:0000256" key="4">
    <source>
        <dbReference type="SAM" id="MobiDB-lite"/>
    </source>
</evidence>
<organism evidence="6 7">
    <name type="scientific">Absidia repens</name>
    <dbReference type="NCBI Taxonomy" id="90262"/>
    <lineage>
        <taxon>Eukaryota</taxon>
        <taxon>Fungi</taxon>
        <taxon>Fungi incertae sedis</taxon>
        <taxon>Mucoromycota</taxon>
        <taxon>Mucoromycotina</taxon>
        <taxon>Mucoromycetes</taxon>
        <taxon>Mucorales</taxon>
        <taxon>Cunninghamellaceae</taxon>
        <taxon>Absidia</taxon>
    </lineage>
</organism>
<evidence type="ECO:0000313" key="7">
    <source>
        <dbReference type="Proteomes" id="UP000193560"/>
    </source>
</evidence>
<proteinExistence type="inferred from homology"/>
<accession>A0A1X2IEL4</accession>
<dbReference type="PANTHER" id="PTHR13256:SF16">
    <property type="entry name" value="ALPHA_BETA-TUBULIN-N-ACETYLTRANSFERASE 9"/>
    <property type="match status" value="1"/>
</dbReference>
<keyword evidence="3" id="KW-0012">Acyltransferase</keyword>
<dbReference type="Proteomes" id="UP000193560">
    <property type="component" value="Unassembled WGS sequence"/>
</dbReference>
<evidence type="ECO:0000256" key="1">
    <source>
        <dbReference type="ARBA" id="ARBA00009342"/>
    </source>
</evidence>
<dbReference type="Pfam" id="PF13302">
    <property type="entry name" value="Acetyltransf_3"/>
    <property type="match status" value="1"/>
</dbReference>
<evidence type="ECO:0000256" key="3">
    <source>
        <dbReference type="ARBA" id="ARBA00023315"/>
    </source>
</evidence>
<reference evidence="6 7" key="1">
    <citation type="submission" date="2016-07" db="EMBL/GenBank/DDBJ databases">
        <title>Pervasive Adenine N6-methylation of Active Genes in Fungi.</title>
        <authorList>
            <consortium name="DOE Joint Genome Institute"/>
            <person name="Mondo S.J."/>
            <person name="Dannebaum R.O."/>
            <person name="Kuo R.C."/>
            <person name="Labutti K."/>
            <person name="Haridas S."/>
            <person name="Kuo A."/>
            <person name="Salamov A."/>
            <person name="Ahrendt S.R."/>
            <person name="Lipzen A."/>
            <person name="Sullivan W."/>
            <person name="Andreopoulos W.B."/>
            <person name="Clum A."/>
            <person name="Lindquist E."/>
            <person name="Daum C."/>
            <person name="Ramamoorthy G.K."/>
            <person name="Gryganskyi A."/>
            <person name="Culley D."/>
            <person name="Magnuson J.K."/>
            <person name="James T.Y."/>
            <person name="O'Malley M.A."/>
            <person name="Stajich J.E."/>
            <person name="Spatafora J.W."/>
            <person name="Visel A."/>
            <person name="Grigoriev I.V."/>
        </authorList>
    </citation>
    <scope>NUCLEOTIDE SEQUENCE [LARGE SCALE GENOMIC DNA]</scope>
    <source>
        <strain evidence="6 7">NRRL 1336</strain>
    </source>
</reference>
<evidence type="ECO:0000259" key="5">
    <source>
        <dbReference type="Pfam" id="PF13302"/>
    </source>
</evidence>
<evidence type="ECO:0000256" key="2">
    <source>
        <dbReference type="ARBA" id="ARBA00022679"/>
    </source>
</evidence>
<dbReference type="OrthoDB" id="5043642at2759"/>
<name>A0A1X2IEL4_9FUNG</name>
<feature type="non-terminal residue" evidence="6">
    <location>
        <position position="1"/>
    </location>
</feature>
<gene>
    <name evidence="6" type="ORF">BCR42DRAFT_416518</name>
</gene>
<sequence length="239" mass="27949">MKQNENLVLVGSKAILVPYKPEHVKIYHDWMASPFLQEMTASEPLTLEEEYDMQKSWHEDDRKCTFIILALKSQHTPLEKKMTMKDIREKTMMIGDVNIFLNDCDDDLTFGEIEIMIAEEGYRRNGYGLEGLKMMMAYALKELGIKTFHAKISMKNQPSIHLFENKLAYYPVSTSEIFQETTLEWSIQQQKDTDTNEDEEDNYGSKATNEQRQACQALYDSLMDLWNSDIKTLDWDNLE</sequence>
<dbReference type="SUPFAM" id="SSF55729">
    <property type="entry name" value="Acyl-CoA N-acyltransferases (Nat)"/>
    <property type="match status" value="1"/>
</dbReference>
<keyword evidence="7" id="KW-1185">Reference proteome</keyword>
<feature type="region of interest" description="Disordered" evidence="4">
    <location>
        <begin position="189"/>
        <end position="209"/>
    </location>
</feature>
<dbReference type="EMBL" id="MCGE01000013">
    <property type="protein sequence ID" value="ORZ15154.1"/>
    <property type="molecule type" value="Genomic_DNA"/>
</dbReference>
<dbReference type="AlphaFoldDB" id="A0A1X2IEL4"/>
<dbReference type="InterPro" id="IPR016181">
    <property type="entry name" value="Acyl_CoA_acyltransferase"/>
</dbReference>
<dbReference type="GO" id="GO:0008080">
    <property type="term" value="F:N-acetyltransferase activity"/>
    <property type="evidence" value="ECO:0007669"/>
    <property type="project" value="InterPro"/>
</dbReference>
<dbReference type="STRING" id="90262.A0A1X2IEL4"/>
<dbReference type="InterPro" id="IPR000182">
    <property type="entry name" value="GNAT_dom"/>
</dbReference>